<comment type="caution">
    <text evidence="2">The sequence shown here is derived from an EMBL/GenBank/DDBJ whole genome shotgun (WGS) entry which is preliminary data.</text>
</comment>
<keyword evidence="3" id="KW-1185">Reference proteome</keyword>
<proteinExistence type="predicted"/>
<protein>
    <submittedName>
        <fullName evidence="2">Uncharacterized protein</fullName>
    </submittedName>
</protein>
<evidence type="ECO:0000256" key="1">
    <source>
        <dbReference type="SAM" id="MobiDB-lite"/>
    </source>
</evidence>
<evidence type="ECO:0000313" key="3">
    <source>
        <dbReference type="Proteomes" id="UP001472677"/>
    </source>
</evidence>
<sequence>MNQVYGVIDPVKYNTLKNCTVGWSKRFIRAGRLAKELHDAGVRGVTIMSISVDMEVVNRRAWTACHGIPIHAWSSGMFENIASKWGELISVDEKIVNPGSFSRSMFHVLTERFNRIDEVIELVVDSKKFKVRAVEKLAHRKKPDMEGMGLNQIPIAPQLQMSDPDPDPNP</sequence>
<reference evidence="2 3" key="1">
    <citation type="journal article" date="2024" name="G3 (Bethesda)">
        <title>Genome assembly of Hibiscus sabdariffa L. provides insights into metabolisms of medicinal natural products.</title>
        <authorList>
            <person name="Kim T."/>
        </authorList>
    </citation>
    <scope>NUCLEOTIDE SEQUENCE [LARGE SCALE GENOMIC DNA]</scope>
    <source>
        <strain evidence="2">TK-2024</strain>
        <tissue evidence="2">Old leaves</tissue>
    </source>
</reference>
<accession>A0ABR2EAI5</accession>
<organism evidence="2 3">
    <name type="scientific">Hibiscus sabdariffa</name>
    <name type="common">roselle</name>
    <dbReference type="NCBI Taxonomy" id="183260"/>
    <lineage>
        <taxon>Eukaryota</taxon>
        <taxon>Viridiplantae</taxon>
        <taxon>Streptophyta</taxon>
        <taxon>Embryophyta</taxon>
        <taxon>Tracheophyta</taxon>
        <taxon>Spermatophyta</taxon>
        <taxon>Magnoliopsida</taxon>
        <taxon>eudicotyledons</taxon>
        <taxon>Gunneridae</taxon>
        <taxon>Pentapetalae</taxon>
        <taxon>rosids</taxon>
        <taxon>malvids</taxon>
        <taxon>Malvales</taxon>
        <taxon>Malvaceae</taxon>
        <taxon>Malvoideae</taxon>
        <taxon>Hibiscus</taxon>
    </lineage>
</organism>
<gene>
    <name evidence="2" type="ORF">V6N12_002964</name>
</gene>
<dbReference type="EMBL" id="JBBPBM010000017">
    <property type="protein sequence ID" value="KAK8556566.1"/>
    <property type="molecule type" value="Genomic_DNA"/>
</dbReference>
<dbReference type="Proteomes" id="UP001472677">
    <property type="component" value="Unassembled WGS sequence"/>
</dbReference>
<name>A0ABR2EAI5_9ROSI</name>
<feature type="region of interest" description="Disordered" evidence="1">
    <location>
        <begin position="143"/>
        <end position="170"/>
    </location>
</feature>
<evidence type="ECO:0000313" key="2">
    <source>
        <dbReference type="EMBL" id="KAK8556566.1"/>
    </source>
</evidence>